<dbReference type="eggNOG" id="KOG0529">
    <property type="taxonomic scope" value="Eukaryota"/>
</dbReference>
<dbReference type="CTD" id="6752135"/>
<accession>B3RRT4</accession>
<dbReference type="InterPro" id="IPR002088">
    <property type="entry name" value="Prenyl_trans_a"/>
</dbReference>
<dbReference type="HOGENOM" id="CLU_048186_0_0_1"/>
<dbReference type="RefSeq" id="XP_002110402.1">
    <property type="nucleotide sequence ID" value="XM_002110366.1"/>
</dbReference>
<dbReference type="PANTHER" id="PTHR11129">
    <property type="entry name" value="PROTEIN FARNESYLTRANSFERASE ALPHA SUBUNIT/RAB GERANYLGERANYL TRANSFERASE ALPHA SUBUNIT"/>
    <property type="match status" value="1"/>
</dbReference>
<dbReference type="PANTHER" id="PTHR11129:SF3">
    <property type="entry name" value="PROTEIN PRENYLTRANSFERASE ALPHA SUBUNIT REPEAT-CONTAINING PROTEIN 1"/>
    <property type="match status" value="1"/>
</dbReference>
<dbReference type="SUPFAM" id="SSF48439">
    <property type="entry name" value="Protein prenylyltransferase"/>
    <property type="match status" value="1"/>
</dbReference>
<comment type="similarity">
    <text evidence="1">Belongs to the protein prenyltransferase subunit alpha family.</text>
</comment>
<evidence type="ECO:0000256" key="4">
    <source>
        <dbReference type="ARBA" id="ARBA00022737"/>
    </source>
</evidence>
<evidence type="ECO:0000313" key="6">
    <source>
        <dbReference type="Proteomes" id="UP000009022"/>
    </source>
</evidence>
<evidence type="ECO:0000256" key="1">
    <source>
        <dbReference type="ARBA" id="ARBA00006734"/>
    </source>
</evidence>
<keyword evidence="4" id="KW-0677">Repeat</keyword>
<proteinExistence type="inferred from homology"/>
<dbReference type="PhylomeDB" id="B3RRT4"/>
<keyword evidence="2" id="KW-0637">Prenyltransferase</keyword>
<evidence type="ECO:0008006" key="7">
    <source>
        <dbReference type="Google" id="ProtNLM"/>
    </source>
</evidence>
<dbReference type="Proteomes" id="UP000009022">
    <property type="component" value="Unassembled WGS sequence"/>
</dbReference>
<name>B3RRT4_TRIAD</name>
<dbReference type="EMBL" id="DS985243">
    <property type="protein sequence ID" value="EDV26406.1"/>
    <property type="molecule type" value="Genomic_DNA"/>
</dbReference>
<reference evidence="5 6" key="1">
    <citation type="journal article" date="2008" name="Nature">
        <title>The Trichoplax genome and the nature of placozoans.</title>
        <authorList>
            <person name="Srivastava M."/>
            <person name="Begovic E."/>
            <person name="Chapman J."/>
            <person name="Putnam N.H."/>
            <person name="Hellsten U."/>
            <person name="Kawashima T."/>
            <person name="Kuo A."/>
            <person name="Mitros T."/>
            <person name="Salamov A."/>
            <person name="Carpenter M.L."/>
            <person name="Signorovitch A.Y."/>
            <person name="Moreno M.A."/>
            <person name="Kamm K."/>
            <person name="Grimwood J."/>
            <person name="Schmutz J."/>
            <person name="Shapiro H."/>
            <person name="Grigoriev I.V."/>
            <person name="Buss L.W."/>
            <person name="Schierwater B."/>
            <person name="Dellaporta S.L."/>
            <person name="Rokhsar D.S."/>
        </authorList>
    </citation>
    <scope>NUCLEOTIDE SEQUENCE [LARGE SCALE GENOMIC DNA]</scope>
    <source>
        <strain evidence="5 6">Grell-BS-1999</strain>
    </source>
</reference>
<dbReference type="GeneID" id="6752135"/>
<evidence type="ECO:0000256" key="2">
    <source>
        <dbReference type="ARBA" id="ARBA00022602"/>
    </source>
</evidence>
<dbReference type="KEGG" id="tad:TRIADDRAFT_54358"/>
<dbReference type="AlphaFoldDB" id="B3RRT4"/>
<keyword evidence="3" id="KW-0808">Transferase</keyword>
<gene>
    <name evidence="5" type="ORF">TRIADDRAFT_54358</name>
</gene>
<protein>
    <recommendedName>
        <fullName evidence="7">Protein prenyltransferase alpha subunit repeat-containing protein 1</fullName>
    </recommendedName>
</protein>
<dbReference type="GO" id="GO:0005737">
    <property type="term" value="C:cytoplasm"/>
    <property type="evidence" value="ECO:0000318"/>
    <property type="project" value="GO_Central"/>
</dbReference>
<dbReference type="InParanoid" id="B3RRT4"/>
<dbReference type="OrthoDB" id="5358702at2759"/>
<keyword evidence="6" id="KW-1185">Reference proteome</keyword>
<dbReference type="Pfam" id="PF01239">
    <property type="entry name" value="PPTA"/>
    <property type="match status" value="2"/>
</dbReference>
<dbReference type="Gene3D" id="1.25.40.120">
    <property type="entry name" value="Protein prenylyltransferase"/>
    <property type="match status" value="1"/>
</dbReference>
<evidence type="ECO:0000313" key="5">
    <source>
        <dbReference type="EMBL" id="EDV26406.1"/>
    </source>
</evidence>
<organism evidence="5 6">
    <name type="scientific">Trichoplax adhaerens</name>
    <name type="common">Trichoplax reptans</name>
    <dbReference type="NCBI Taxonomy" id="10228"/>
    <lineage>
        <taxon>Eukaryota</taxon>
        <taxon>Metazoa</taxon>
        <taxon>Placozoa</taxon>
        <taxon>Uniplacotomia</taxon>
        <taxon>Trichoplacea</taxon>
        <taxon>Trichoplacidae</taxon>
        <taxon>Trichoplax</taxon>
    </lineage>
</organism>
<sequence length="213" mass="25052">MEGEKGYTELVKVLNSQECIKELITSEKISIADEFRIMNLILTCYPRSAELFSHRRWLIQHAAKIGDCDIKTLCKLELTVAAKTADQYYSNYISWSHRCWILCTYLANYQEILLSELQDTALWLQMHVSDSNVYYYRQQLLTLLVQLKRFLLANIPVNNEEKKNLCHQEMEFVNESCLVKESTDLTFGPNRQIHFAKEYKIFINFMISTLDNI</sequence>
<evidence type="ECO:0000256" key="3">
    <source>
        <dbReference type="ARBA" id="ARBA00022679"/>
    </source>
</evidence>
<dbReference type="GO" id="GO:0008318">
    <property type="term" value="F:protein prenyltransferase activity"/>
    <property type="evidence" value="ECO:0007669"/>
    <property type="project" value="InterPro"/>
</dbReference>